<feature type="domain" description="HAMP" evidence="9">
    <location>
        <begin position="184"/>
        <end position="236"/>
    </location>
</feature>
<comment type="subcellular location">
    <subcellularLocation>
        <location evidence="1">Membrane</location>
    </subcellularLocation>
</comment>
<feature type="compositionally biased region" description="Low complexity" evidence="6">
    <location>
        <begin position="491"/>
        <end position="505"/>
    </location>
</feature>
<dbReference type="InterPro" id="IPR009050">
    <property type="entry name" value="Globin-like_sf"/>
</dbReference>
<feature type="domain" description="T-SNARE coiled-coil homology" evidence="8">
    <location>
        <begin position="428"/>
        <end position="481"/>
    </location>
</feature>
<evidence type="ECO:0000256" key="3">
    <source>
        <dbReference type="ARBA" id="ARBA00029447"/>
    </source>
</evidence>
<dbReference type="FunFam" id="1.10.287.950:FF:000001">
    <property type="entry name" value="Methyl-accepting chemotaxis sensory transducer"/>
    <property type="match status" value="1"/>
</dbReference>
<evidence type="ECO:0000259" key="8">
    <source>
        <dbReference type="PROSITE" id="PS50192"/>
    </source>
</evidence>
<evidence type="ECO:0000259" key="9">
    <source>
        <dbReference type="PROSITE" id="PS50885"/>
    </source>
</evidence>
<dbReference type="InterPro" id="IPR004089">
    <property type="entry name" value="MCPsignal_dom"/>
</dbReference>
<dbReference type="SUPFAM" id="SSF46458">
    <property type="entry name" value="Globin-like"/>
    <property type="match status" value="1"/>
</dbReference>
<evidence type="ECO:0000256" key="5">
    <source>
        <dbReference type="SAM" id="Coils"/>
    </source>
</evidence>
<evidence type="ECO:0000256" key="4">
    <source>
        <dbReference type="PROSITE-ProRule" id="PRU00284"/>
    </source>
</evidence>
<dbReference type="PANTHER" id="PTHR43531:SF11">
    <property type="entry name" value="METHYL-ACCEPTING CHEMOTAXIS PROTEIN 3"/>
    <property type="match status" value="1"/>
</dbReference>
<dbReference type="PROSITE" id="PS50192">
    <property type="entry name" value="T_SNARE"/>
    <property type="match status" value="1"/>
</dbReference>
<dbReference type="EMBL" id="SMSI01000001">
    <property type="protein sequence ID" value="TDH38082.1"/>
    <property type="molecule type" value="Genomic_DNA"/>
</dbReference>
<gene>
    <name evidence="10" type="ORF">E2A64_02850</name>
</gene>
<dbReference type="GO" id="GO:0004888">
    <property type="term" value="F:transmembrane signaling receptor activity"/>
    <property type="evidence" value="ECO:0007669"/>
    <property type="project" value="InterPro"/>
</dbReference>
<dbReference type="InterPro" id="IPR004090">
    <property type="entry name" value="Chemotax_Me-accpt_rcpt"/>
</dbReference>
<evidence type="ECO:0000256" key="1">
    <source>
        <dbReference type="ARBA" id="ARBA00004370"/>
    </source>
</evidence>
<feature type="region of interest" description="Disordered" evidence="6">
    <location>
        <begin position="479"/>
        <end position="512"/>
    </location>
</feature>
<dbReference type="CDD" id="cd01068">
    <property type="entry name" value="globin_sensor"/>
    <property type="match status" value="1"/>
</dbReference>
<keyword evidence="4" id="KW-0807">Transducer</keyword>
<dbReference type="InterPro" id="IPR012292">
    <property type="entry name" value="Globin/Proto"/>
</dbReference>
<evidence type="ECO:0000256" key="6">
    <source>
        <dbReference type="SAM" id="MobiDB-lite"/>
    </source>
</evidence>
<dbReference type="InterPro" id="IPR003660">
    <property type="entry name" value="HAMP_dom"/>
</dbReference>
<feature type="domain" description="Methyl-accepting transducer" evidence="7">
    <location>
        <begin position="241"/>
        <end position="470"/>
    </location>
</feature>
<evidence type="ECO:0000313" key="10">
    <source>
        <dbReference type="EMBL" id="TDH38082.1"/>
    </source>
</evidence>
<name>A0A4R5PM76_9HYPH</name>
<dbReference type="Proteomes" id="UP000295131">
    <property type="component" value="Unassembled WGS sequence"/>
</dbReference>
<dbReference type="Pfam" id="PF11563">
    <property type="entry name" value="Protoglobin"/>
    <property type="match status" value="1"/>
</dbReference>
<dbReference type="SUPFAM" id="SSF58104">
    <property type="entry name" value="Methyl-accepting chemotaxis protein (MCP) signaling domain"/>
    <property type="match status" value="1"/>
</dbReference>
<dbReference type="GO" id="GO:0006935">
    <property type="term" value="P:chemotaxis"/>
    <property type="evidence" value="ECO:0007669"/>
    <property type="project" value="UniProtKB-KW"/>
</dbReference>
<accession>A0A4R5PM76</accession>
<dbReference type="GO" id="GO:0007165">
    <property type="term" value="P:signal transduction"/>
    <property type="evidence" value="ECO:0007669"/>
    <property type="project" value="UniProtKB-KW"/>
</dbReference>
<sequence length="512" mass="55111">MSEHGSRKSGIDERTEFLGFDAAQRQRLRDLKPTVEKSIGGGLDVFYEKVARVPEVSKFFSGADHMNAAKTRQSGHWGNVTEGRFDDTYVDGVTTIGKVHAKIGLEPRWYIGGYALIVEQLVHGIVRERWPGMFGRGKSSELAADISVVVKAALLDMDLAISVYLEELEKKRQEAEDNRLAAERDQNEALEKLGNILKALSDGDLESRLPSGLPGRFDSMGADYNGSVENLRQSIAQVRDASEQILTFSRQLQDNSERLSQRTEQQAASIEESSAALHELSESVTSTAQRTRKASDVTAEALSLANSSGEVVTSAVAAMGDIETSSVEISRFIGVIDDIAFQTNLLALNAGVEAARAGEAGRGFAVVAQEVRELAQRSAEAAREIKKIIADSSVQVKTGVELVSKSGTALENIIGRVEEINQIIGSIASAASEQSSGLGEISSAVNEMDSITQQNAHMVDETSGQINKLTGEVERLTTSLRGFKTRDPNDAAVSSASSRRAGDAPARSRKVA</sequence>
<reference evidence="10 11" key="1">
    <citation type="journal article" date="2013" name="Int. J. Syst. Evol. Microbiol.">
        <title>Hoeflea suaedae sp. nov., an endophytic bacterium isolated from the root of the halophyte Suaeda maritima.</title>
        <authorList>
            <person name="Chung E.J."/>
            <person name="Park J.A."/>
            <person name="Pramanik P."/>
            <person name="Bibi F."/>
            <person name="Jeon C.O."/>
            <person name="Chung Y.R."/>
        </authorList>
    </citation>
    <scope>NUCLEOTIDE SEQUENCE [LARGE SCALE GENOMIC DNA]</scope>
    <source>
        <strain evidence="10 11">YC6898</strain>
    </source>
</reference>
<dbReference type="Gene3D" id="1.10.490.10">
    <property type="entry name" value="Globins"/>
    <property type="match status" value="1"/>
</dbReference>
<keyword evidence="11" id="KW-1185">Reference proteome</keyword>
<proteinExistence type="inferred from homology"/>
<organism evidence="10 11">
    <name type="scientific">Pseudohoeflea suaedae</name>
    <dbReference type="NCBI Taxonomy" id="877384"/>
    <lineage>
        <taxon>Bacteria</taxon>
        <taxon>Pseudomonadati</taxon>
        <taxon>Pseudomonadota</taxon>
        <taxon>Alphaproteobacteria</taxon>
        <taxon>Hyphomicrobiales</taxon>
        <taxon>Rhizobiaceae</taxon>
        <taxon>Pseudohoeflea</taxon>
    </lineage>
</organism>
<dbReference type="InterPro" id="IPR000727">
    <property type="entry name" value="T_SNARE_dom"/>
</dbReference>
<dbReference type="GO" id="GO:0019825">
    <property type="term" value="F:oxygen binding"/>
    <property type="evidence" value="ECO:0007669"/>
    <property type="project" value="InterPro"/>
</dbReference>
<dbReference type="Pfam" id="PF00015">
    <property type="entry name" value="MCPsignal"/>
    <property type="match status" value="1"/>
</dbReference>
<evidence type="ECO:0000313" key="11">
    <source>
        <dbReference type="Proteomes" id="UP000295131"/>
    </source>
</evidence>
<keyword evidence="2" id="KW-0145">Chemotaxis</keyword>
<protein>
    <submittedName>
        <fullName evidence="10">Globin-coupled sensor protein</fullName>
    </submittedName>
</protein>
<dbReference type="SMART" id="SM00283">
    <property type="entry name" value="MA"/>
    <property type="match status" value="1"/>
</dbReference>
<comment type="caution">
    <text evidence="10">The sequence shown here is derived from an EMBL/GenBank/DDBJ whole genome shotgun (WGS) entry which is preliminary data.</text>
</comment>
<dbReference type="RefSeq" id="WP_133282918.1">
    <property type="nucleotide sequence ID" value="NZ_SMSI01000001.1"/>
</dbReference>
<dbReference type="GO" id="GO:0020037">
    <property type="term" value="F:heme binding"/>
    <property type="evidence" value="ECO:0007669"/>
    <property type="project" value="InterPro"/>
</dbReference>
<dbReference type="PRINTS" id="PR00260">
    <property type="entry name" value="CHEMTRNSDUCR"/>
</dbReference>
<dbReference type="PROSITE" id="PS50111">
    <property type="entry name" value="CHEMOTAXIS_TRANSDUC_2"/>
    <property type="match status" value="1"/>
</dbReference>
<dbReference type="CDD" id="cd11386">
    <property type="entry name" value="MCP_signal"/>
    <property type="match status" value="1"/>
</dbReference>
<dbReference type="InterPro" id="IPR039379">
    <property type="entry name" value="Protoglobin_sensor_dom"/>
</dbReference>
<feature type="coiled-coil region" evidence="5">
    <location>
        <begin position="165"/>
        <end position="193"/>
    </location>
</feature>
<dbReference type="PANTHER" id="PTHR43531">
    <property type="entry name" value="PROTEIN ICFG"/>
    <property type="match status" value="1"/>
</dbReference>
<dbReference type="AlphaFoldDB" id="A0A4R5PM76"/>
<keyword evidence="5" id="KW-0175">Coiled coil</keyword>
<dbReference type="Gene3D" id="1.10.287.950">
    <property type="entry name" value="Methyl-accepting chemotaxis protein"/>
    <property type="match status" value="1"/>
</dbReference>
<evidence type="ECO:0000259" key="7">
    <source>
        <dbReference type="PROSITE" id="PS50111"/>
    </source>
</evidence>
<comment type="similarity">
    <text evidence="3">Belongs to the methyl-accepting chemotaxis (MCP) protein family.</text>
</comment>
<dbReference type="GO" id="GO:0016020">
    <property type="term" value="C:membrane"/>
    <property type="evidence" value="ECO:0007669"/>
    <property type="project" value="UniProtKB-SubCell"/>
</dbReference>
<dbReference type="InterPro" id="IPR051310">
    <property type="entry name" value="MCP_chemotaxis"/>
</dbReference>
<dbReference type="OrthoDB" id="3289104at2"/>
<evidence type="ECO:0000256" key="2">
    <source>
        <dbReference type="ARBA" id="ARBA00022500"/>
    </source>
</evidence>
<dbReference type="InterPro" id="IPR044398">
    <property type="entry name" value="Globin-sensor_dom"/>
</dbReference>
<dbReference type="PROSITE" id="PS50885">
    <property type="entry name" value="HAMP"/>
    <property type="match status" value="1"/>
</dbReference>